<organism evidence="2 3">
    <name type="scientific">Microbacterium aurum</name>
    <dbReference type="NCBI Taxonomy" id="36805"/>
    <lineage>
        <taxon>Bacteria</taxon>
        <taxon>Bacillati</taxon>
        <taxon>Actinomycetota</taxon>
        <taxon>Actinomycetes</taxon>
        <taxon>Micrococcales</taxon>
        <taxon>Microbacteriaceae</taxon>
        <taxon>Microbacterium</taxon>
    </lineage>
</organism>
<dbReference type="STRING" id="36805.BOH66_08295"/>
<gene>
    <name evidence="2" type="ORF">BOH66_08295</name>
</gene>
<evidence type="ECO:0000256" key="1">
    <source>
        <dbReference type="SAM" id="MobiDB-lite"/>
    </source>
</evidence>
<dbReference type="OrthoDB" id="5064862at2"/>
<protein>
    <submittedName>
        <fullName evidence="2">Uncharacterized protein</fullName>
    </submittedName>
</protein>
<dbReference type="EMBL" id="CP018762">
    <property type="protein sequence ID" value="APZ34242.1"/>
    <property type="molecule type" value="Genomic_DNA"/>
</dbReference>
<proteinExistence type="predicted"/>
<reference evidence="2 3" key="1">
    <citation type="submission" date="2016-12" db="EMBL/GenBank/DDBJ databases">
        <title>Complete genome sequence of Microbacterium aurum KACC 15219.</title>
        <authorList>
            <person name="Jung Y."/>
            <person name="Shin J.-H."/>
            <person name="Lee Y.-J."/>
            <person name="Yi H."/>
            <person name="Bahn Y.-S."/>
            <person name="Kim J.F."/>
            <person name="Lee D.-W."/>
        </authorList>
    </citation>
    <scope>NUCLEOTIDE SEQUENCE [LARGE SCALE GENOMIC DNA]</scope>
    <source>
        <strain evidence="2 3">KACC 15219</strain>
    </source>
</reference>
<dbReference type="RefSeq" id="WP_076690556.1">
    <property type="nucleotide sequence ID" value="NZ_CP018762.1"/>
</dbReference>
<dbReference type="Proteomes" id="UP000187185">
    <property type="component" value="Chromosome"/>
</dbReference>
<evidence type="ECO:0000313" key="2">
    <source>
        <dbReference type="EMBL" id="APZ34242.1"/>
    </source>
</evidence>
<accession>A0A1P8U806</accession>
<dbReference type="AlphaFoldDB" id="A0A1P8U806"/>
<evidence type="ECO:0000313" key="3">
    <source>
        <dbReference type="Proteomes" id="UP000187185"/>
    </source>
</evidence>
<name>A0A1P8U806_9MICO</name>
<dbReference type="KEGG" id="maur:BOH66_08295"/>
<feature type="compositionally biased region" description="Low complexity" evidence="1">
    <location>
        <begin position="171"/>
        <end position="183"/>
    </location>
</feature>
<sequence length="356" mass="39323">MSGVDVSIALPEDETPGELIKGYFTLMRAFGWDLYVTSHFALRESLGPQWFAARISMLKDSDPKNWRPNHRFEPQDPGVILRDYIHEQDSPYLSVFGGQFQKQTAAKKILATRNTWFHFGDDPTTTQLEETAKVVRGFVQFSDMHIAGRIDALIERLSDLRTGRYPAEAASSASAAVPTVAEPEPFDAPDDLPRPSIGGTWVGPIPELRYRMTRAGDVVHPDTMESVRSRVTGDFAGKVRAWTAVEPRGRELWIDRDGAVGGFIGATPRLLGYLGPDPEGDIARGFFTPHFYTVEGDEIADVDSGERRKTPFAQGLADGAMLRVTTYGDVLLVGDESAIERVATVTPVEWFPGHLG</sequence>
<keyword evidence="3" id="KW-1185">Reference proteome</keyword>
<feature type="region of interest" description="Disordered" evidence="1">
    <location>
        <begin position="171"/>
        <end position="198"/>
    </location>
</feature>